<comment type="subcellular location">
    <subcellularLocation>
        <location evidence="1">Cell membrane</location>
        <topology evidence="1">Multi-pass membrane protein</topology>
    </subcellularLocation>
    <subcellularLocation>
        <location evidence="8">Membrane</location>
        <topology evidence="8">Multi-pass membrane protein</topology>
    </subcellularLocation>
</comment>
<keyword evidence="5 8" id="KW-0653">Protein transport</keyword>
<name>A0A8J3A6A5_9PROT</name>
<feature type="transmembrane region" description="Helical" evidence="9">
    <location>
        <begin position="158"/>
        <end position="184"/>
    </location>
</feature>
<dbReference type="EMBL" id="VCJR02000001">
    <property type="protein sequence ID" value="NHK27141.1"/>
    <property type="molecule type" value="Genomic_DNA"/>
</dbReference>
<keyword evidence="6 9" id="KW-1133">Transmembrane helix</keyword>
<reference evidence="12 14" key="2">
    <citation type="submission" date="2020-02" db="EMBL/GenBank/DDBJ databases">
        <title>Genome sequence of Parvularcula flava strain NH6-79.</title>
        <authorList>
            <person name="Abdul Karim M.H."/>
            <person name="Lam M.Q."/>
            <person name="Chen S.J."/>
            <person name="Yahya A."/>
            <person name="Shahir S."/>
            <person name="Shamsir M.S."/>
            <person name="Chong C.S."/>
        </authorList>
    </citation>
    <scope>NUCLEOTIDE SEQUENCE [LARGE SCALE GENOMIC DNA]</scope>
    <source>
        <strain evidence="12 14">NH6-79</strain>
    </source>
</reference>
<feature type="transmembrane region" description="Helical" evidence="9">
    <location>
        <begin position="117"/>
        <end position="138"/>
    </location>
</feature>
<dbReference type="Proteomes" id="UP000818603">
    <property type="component" value="Unassembled WGS sequence"/>
</dbReference>
<evidence type="ECO:0000256" key="1">
    <source>
        <dbReference type="ARBA" id="ARBA00004651"/>
    </source>
</evidence>
<evidence type="ECO:0000313" key="11">
    <source>
        <dbReference type="EMBL" id="GGH94524.1"/>
    </source>
</evidence>
<keyword evidence="7 9" id="KW-0472">Membrane</keyword>
<evidence type="ECO:0000256" key="2">
    <source>
        <dbReference type="ARBA" id="ARBA00022448"/>
    </source>
</evidence>
<evidence type="ECO:0000256" key="9">
    <source>
        <dbReference type="SAM" id="Phobius"/>
    </source>
</evidence>
<dbReference type="AlphaFoldDB" id="A0A8J3A6A5"/>
<feature type="transmembrane region" description="Helical" evidence="9">
    <location>
        <begin position="20"/>
        <end position="41"/>
    </location>
</feature>
<evidence type="ECO:0000256" key="6">
    <source>
        <dbReference type="ARBA" id="ARBA00022989"/>
    </source>
</evidence>
<dbReference type="GO" id="GO:0017038">
    <property type="term" value="P:protein import"/>
    <property type="evidence" value="ECO:0007669"/>
    <property type="project" value="TreeGrafter"/>
</dbReference>
<reference evidence="11" key="1">
    <citation type="journal article" date="2014" name="Int. J. Syst. Evol. Microbiol.">
        <title>Complete genome sequence of Corynebacterium casei LMG S-19264T (=DSM 44701T), isolated from a smear-ripened cheese.</title>
        <authorList>
            <consortium name="US DOE Joint Genome Institute (JGI-PGF)"/>
            <person name="Walter F."/>
            <person name="Albersmeier A."/>
            <person name="Kalinowski J."/>
            <person name="Ruckert C."/>
        </authorList>
    </citation>
    <scope>NUCLEOTIDE SEQUENCE</scope>
    <source>
        <strain evidence="11">CGMCC 1.14984</strain>
    </source>
</reference>
<dbReference type="RefSeq" id="WP_155137889.1">
    <property type="nucleotide sequence ID" value="NZ_BMGZ01000001.1"/>
</dbReference>
<dbReference type="PANTHER" id="PTHR30625:SF15">
    <property type="entry name" value="BIOPOLYMER TRANSPORT PROTEIN EXBB"/>
    <property type="match status" value="1"/>
</dbReference>
<keyword evidence="2 8" id="KW-0813">Transport</keyword>
<dbReference type="Proteomes" id="UP000621856">
    <property type="component" value="Unassembled WGS sequence"/>
</dbReference>
<comment type="similarity">
    <text evidence="8">Belongs to the exbB/tolQ family.</text>
</comment>
<proteinExistence type="inferred from homology"/>
<evidence type="ECO:0000256" key="5">
    <source>
        <dbReference type="ARBA" id="ARBA00022927"/>
    </source>
</evidence>
<gene>
    <name evidence="12" type="ORF">FF098_004400</name>
    <name evidence="11" type="ORF">GCM10011355_08910</name>
</gene>
<dbReference type="Pfam" id="PF01618">
    <property type="entry name" value="MotA_ExbB"/>
    <property type="match status" value="1"/>
</dbReference>
<keyword evidence="4 9" id="KW-0812">Transmembrane</keyword>
<evidence type="ECO:0000256" key="4">
    <source>
        <dbReference type="ARBA" id="ARBA00022692"/>
    </source>
</evidence>
<sequence>MPSFSDFYASACEAIETGGPVFVILLITSIFTLALVIYKMLQYTGARVGRHDRIEEAIAHLDKGDPDGAREIFASARHFLAPVFLLGLNVDDQAGKLSRLEAEAEKRFLPLEKGFRILDTVAQLAPLLGLLGTVLGMIEAFQALQTAGSQVDPALLAGGIWVALLTTAAGLSVAMPTSIALSWFESRIDHERVFASHVLTVITAPARGNGGHRA</sequence>
<evidence type="ECO:0000256" key="3">
    <source>
        <dbReference type="ARBA" id="ARBA00022475"/>
    </source>
</evidence>
<evidence type="ECO:0000313" key="12">
    <source>
        <dbReference type="EMBL" id="NHK27141.1"/>
    </source>
</evidence>
<dbReference type="InterPro" id="IPR002898">
    <property type="entry name" value="MotA_ExbB_proton_chnl"/>
</dbReference>
<dbReference type="PANTHER" id="PTHR30625">
    <property type="entry name" value="PROTEIN TOLQ"/>
    <property type="match status" value="1"/>
</dbReference>
<organism evidence="11 13">
    <name type="scientific">Aquisalinus luteolus</name>
    <dbReference type="NCBI Taxonomy" id="1566827"/>
    <lineage>
        <taxon>Bacteria</taxon>
        <taxon>Pseudomonadati</taxon>
        <taxon>Pseudomonadota</taxon>
        <taxon>Alphaproteobacteria</taxon>
        <taxon>Parvularculales</taxon>
        <taxon>Parvularculaceae</taxon>
        <taxon>Aquisalinus</taxon>
    </lineage>
</organism>
<evidence type="ECO:0000256" key="8">
    <source>
        <dbReference type="RuleBase" id="RU004057"/>
    </source>
</evidence>
<comment type="caution">
    <text evidence="11">The sequence shown here is derived from an EMBL/GenBank/DDBJ whole genome shotgun (WGS) entry which is preliminary data.</text>
</comment>
<keyword evidence="14" id="KW-1185">Reference proteome</keyword>
<keyword evidence="3" id="KW-1003">Cell membrane</keyword>
<dbReference type="GO" id="GO:0005886">
    <property type="term" value="C:plasma membrane"/>
    <property type="evidence" value="ECO:0007669"/>
    <property type="project" value="UniProtKB-SubCell"/>
</dbReference>
<protein>
    <submittedName>
        <fullName evidence="12">MotA/TolQ/ExbB proton channel family protein</fullName>
    </submittedName>
</protein>
<dbReference type="InterPro" id="IPR050790">
    <property type="entry name" value="ExbB/TolQ_transport"/>
</dbReference>
<evidence type="ECO:0000256" key="7">
    <source>
        <dbReference type="ARBA" id="ARBA00023136"/>
    </source>
</evidence>
<accession>A0A8J3A6A5</accession>
<dbReference type="EMBL" id="BMGZ01000001">
    <property type="protein sequence ID" value="GGH94524.1"/>
    <property type="molecule type" value="Genomic_DNA"/>
</dbReference>
<evidence type="ECO:0000313" key="14">
    <source>
        <dbReference type="Proteomes" id="UP000818603"/>
    </source>
</evidence>
<evidence type="ECO:0000313" key="13">
    <source>
        <dbReference type="Proteomes" id="UP000621856"/>
    </source>
</evidence>
<reference evidence="11" key="3">
    <citation type="submission" date="2020-09" db="EMBL/GenBank/DDBJ databases">
        <authorList>
            <person name="Sun Q."/>
            <person name="Zhou Y."/>
        </authorList>
    </citation>
    <scope>NUCLEOTIDE SEQUENCE</scope>
    <source>
        <strain evidence="11">CGMCC 1.14984</strain>
    </source>
</reference>
<evidence type="ECO:0000259" key="10">
    <source>
        <dbReference type="Pfam" id="PF01618"/>
    </source>
</evidence>
<feature type="domain" description="MotA/TolQ/ExbB proton channel" evidence="10">
    <location>
        <begin position="96"/>
        <end position="191"/>
    </location>
</feature>